<evidence type="ECO:0000313" key="2">
    <source>
        <dbReference type="EMBL" id="KAK6355298.1"/>
    </source>
</evidence>
<keyword evidence="1" id="KW-0732">Signal</keyword>
<gene>
    <name evidence="2" type="ORF">TWF696_004408</name>
</gene>
<comment type="caution">
    <text evidence="2">The sequence shown here is derived from an EMBL/GenBank/DDBJ whole genome shotgun (WGS) entry which is preliminary data.</text>
</comment>
<feature type="chain" id="PRO_5043709875" evidence="1">
    <location>
        <begin position="24"/>
        <end position="405"/>
    </location>
</feature>
<keyword evidence="3" id="KW-1185">Reference proteome</keyword>
<dbReference type="EMBL" id="JAVHNQ010000002">
    <property type="protein sequence ID" value="KAK6355298.1"/>
    <property type="molecule type" value="Genomic_DNA"/>
</dbReference>
<evidence type="ECO:0000313" key="3">
    <source>
        <dbReference type="Proteomes" id="UP001375240"/>
    </source>
</evidence>
<evidence type="ECO:0000256" key="1">
    <source>
        <dbReference type="SAM" id="SignalP"/>
    </source>
</evidence>
<organism evidence="2 3">
    <name type="scientific">Orbilia brochopaga</name>
    <dbReference type="NCBI Taxonomy" id="3140254"/>
    <lineage>
        <taxon>Eukaryota</taxon>
        <taxon>Fungi</taxon>
        <taxon>Dikarya</taxon>
        <taxon>Ascomycota</taxon>
        <taxon>Pezizomycotina</taxon>
        <taxon>Orbiliomycetes</taxon>
        <taxon>Orbiliales</taxon>
        <taxon>Orbiliaceae</taxon>
        <taxon>Orbilia</taxon>
    </lineage>
</organism>
<reference evidence="2 3" key="1">
    <citation type="submission" date="2019-10" db="EMBL/GenBank/DDBJ databases">
        <authorList>
            <person name="Palmer J.M."/>
        </authorList>
    </citation>
    <scope>NUCLEOTIDE SEQUENCE [LARGE SCALE GENOMIC DNA]</scope>
    <source>
        <strain evidence="2 3">TWF696</strain>
    </source>
</reference>
<accession>A0AAV9V802</accession>
<protein>
    <submittedName>
        <fullName evidence="2">Uncharacterized protein</fullName>
    </submittedName>
</protein>
<sequence length="405" mass="45432">MLFGAFLPVLLLLGSRHSLSAHAASISSLARRDQDVHFNSHQLDRRVYRIPELSESNPDRKNERRRWSLRLRANYKPPGPSKLRQEITVLGGNYDQPSEPQPTPQWLKDFSAEQGDELPPQLWERSDAFKNALREGLPRFDAVRQAREKEVPVVDSPSNLINAGNDYEWGGPLVDYEENGMPFYSSVGDGNFLTGEFDGIRMLYRAFEGRELGRDYLGLSLENPLGANKPFFRCFYSEREDNTLIISRKRAGDVSPNRASGADIIFGALQKYATALEKDVKGLNFILIYEVIDAVSLSVILEIFGALDVESDSYLILQSAALMSKANKKAEDEDAGTSDKAGRDPADELRDQTFCAMLGIPVTTAIVDMLVNYRVQLGHRQIDAIGLIRGPRRKKISMIIRLTPV</sequence>
<dbReference type="AlphaFoldDB" id="A0AAV9V802"/>
<feature type="signal peptide" evidence="1">
    <location>
        <begin position="1"/>
        <end position="23"/>
    </location>
</feature>
<dbReference type="Proteomes" id="UP001375240">
    <property type="component" value="Unassembled WGS sequence"/>
</dbReference>
<name>A0AAV9V802_9PEZI</name>
<proteinExistence type="predicted"/>